<proteinExistence type="predicted"/>
<protein>
    <submittedName>
        <fullName evidence="1">Uncharacterized protein</fullName>
    </submittedName>
</protein>
<evidence type="ECO:0000313" key="1">
    <source>
        <dbReference type="EMBL" id="KAH3770045.1"/>
    </source>
</evidence>
<dbReference type="Proteomes" id="UP000828390">
    <property type="component" value="Unassembled WGS sequence"/>
</dbReference>
<dbReference type="AlphaFoldDB" id="A0A9D4IDM7"/>
<comment type="caution">
    <text evidence="1">The sequence shown here is derived from an EMBL/GenBank/DDBJ whole genome shotgun (WGS) entry which is preliminary data.</text>
</comment>
<reference evidence="1" key="2">
    <citation type="submission" date="2020-11" db="EMBL/GenBank/DDBJ databases">
        <authorList>
            <person name="McCartney M.A."/>
            <person name="Auch B."/>
            <person name="Kono T."/>
            <person name="Mallez S."/>
            <person name="Becker A."/>
            <person name="Gohl D.M."/>
            <person name="Silverstein K.A.T."/>
            <person name="Koren S."/>
            <person name="Bechman K.B."/>
            <person name="Herman A."/>
            <person name="Abrahante J.E."/>
            <person name="Garbe J."/>
        </authorList>
    </citation>
    <scope>NUCLEOTIDE SEQUENCE</scope>
    <source>
        <strain evidence="1">Duluth1</strain>
        <tissue evidence="1">Whole animal</tissue>
    </source>
</reference>
<accession>A0A9D4IDM7</accession>
<evidence type="ECO:0000313" key="2">
    <source>
        <dbReference type="Proteomes" id="UP000828390"/>
    </source>
</evidence>
<gene>
    <name evidence="1" type="ORF">DPMN_171324</name>
</gene>
<dbReference type="EMBL" id="JAIWYP010000009">
    <property type="protein sequence ID" value="KAH3770045.1"/>
    <property type="molecule type" value="Genomic_DNA"/>
</dbReference>
<sequence length="65" mass="7243">MYADYGEDATVEEHDNAVFSDLLPDEQEVKAVQSFWGSRREQKRRPIGVVSSSITRIVSTSLPSG</sequence>
<reference evidence="1" key="1">
    <citation type="journal article" date="2019" name="bioRxiv">
        <title>The Genome of the Zebra Mussel, Dreissena polymorpha: A Resource for Invasive Species Research.</title>
        <authorList>
            <person name="McCartney M.A."/>
            <person name="Auch B."/>
            <person name="Kono T."/>
            <person name="Mallez S."/>
            <person name="Zhang Y."/>
            <person name="Obille A."/>
            <person name="Becker A."/>
            <person name="Abrahante J.E."/>
            <person name="Garbe J."/>
            <person name="Badalamenti J.P."/>
            <person name="Herman A."/>
            <person name="Mangelson H."/>
            <person name="Liachko I."/>
            <person name="Sullivan S."/>
            <person name="Sone E.D."/>
            <person name="Koren S."/>
            <person name="Silverstein K.A.T."/>
            <person name="Beckman K.B."/>
            <person name="Gohl D.M."/>
        </authorList>
    </citation>
    <scope>NUCLEOTIDE SEQUENCE</scope>
    <source>
        <strain evidence="1">Duluth1</strain>
        <tissue evidence="1">Whole animal</tissue>
    </source>
</reference>
<keyword evidence="2" id="KW-1185">Reference proteome</keyword>
<organism evidence="1 2">
    <name type="scientific">Dreissena polymorpha</name>
    <name type="common">Zebra mussel</name>
    <name type="synonym">Mytilus polymorpha</name>
    <dbReference type="NCBI Taxonomy" id="45954"/>
    <lineage>
        <taxon>Eukaryota</taxon>
        <taxon>Metazoa</taxon>
        <taxon>Spiralia</taxon>
        <taxon>Lophotrochozoa</taxon>
        <taxon>Mollusca</taxon>
        <taxon>Bivalvia</taxon>
        <taxon>Autobranchia</taxon>
        <taxon>Heteroconchia</taxon>
        <taxon>Euheterodonta</taxon>
        <taxon>Imparidentia</taxon>
        <taxon>Neoheterodontei</taxon>
        <taxon>Myida</taxon>
        <taxon>Dreissenoidea</taxon>
        <taxon>Dreissenidae</taxon>
        <taxon>Dreissena</taxon>
    </lineage>
</organism>
<name>A0A9D4IDM7_DREPO</name>